<evidence type="ECO:0000313" key="3">
    <source>
        <dbReference type="Proteomes" id="UP000774326"/>
    </source>
</evidence>
<keyword evidence="1" id="KW-0472">Membrane</keyword>
<evidence type="ECO:0000256" key="1">
    <source>
        <dbReference type="SAM" id="Phobius"/>
    </source>
</evidence>
<dbReference type="AlphaFoldDB" id="A0A9P8TPP4"/>
<keyword evidence="1" id="KW-0812">Transmembrane</keyword>
<comment type="caution">
    <text evidence="2">The sequence shown here is derived from an EMBL/GenBank/DDBJ whole genome shotgun (WGS) entry which is preliminary data.</text>
</comment>
<organism evidence="2 3">
    <name type="scientific">Wickerhamomyces pijperi</name>
    <name type="common">Yeast</name>
    <name type="synonym">Pichia pijperi</name>
    <dbReference type="NCBI Taxonomy" id="599730"/>
    <lineage>
        <taxon>Eukaryota</taxon>
        <taxon>Fungi</taxon>
        <taxon>Dikarya</taxon>
        <taxon>Ascomycota</taxon>
        <taxon>Saccharomycotina</taxon>
        <taxon>Saccharomycetes</taxon>
        <taxon>Phaffomycetales</taxon>
        <taxon>Wickerhamomycetaceae</taxon>
        <taxon>Wickerhamomyces</taxon>
    </lineage>
</organism>
<gene>
    <name evidence="2" type="ORF">WICPIJ_002956</name>
</gene>
<evidence type="ECO:0000313" key="2">
    <source>
        <dbReference type="EMBL" id="KAH3686076.1"/>
    </source>
</evidence>
<reference evidence="2" key="1">
    <citation type="journal article" date="2021" name="Open Biol.">
        <title>Shared evolutionary footprints suggest mitochondrial oxidative damage underlies multiple complex I losses in fungi.</title>
        <authorList>
            <person name="Schikora-Tamarit M.A."/>
            <person name="Marcet-Houben M."/>
            <person name="Nosek J."/>
            <person name="Gabaldon T."/>
        </authorList>
    </citation>
    <scope>NUCLEOTIDE SEQUENCE</scope>
    <source>
        <strain evidence="2">CBS2887</strain>
    </source>
</reference>
<dbReference type="Proteomes" id="UP000774326">
    <property type="component" value="Unassembled WGS sequence"/>
</dbReference>
<accession>A0A9P8TPP4</accession>
<protein>
    <submittedName>
        <fullName evidence="2">Uncharacterized protein</fullName>
    </submittedName>
</protein>
<feature type="transmembrane region" description="Helical" evidence="1">
    <location>
        <begin position="89"/>
        <end position="111"/>
    </location>
</feature>
<sequence length="126" mass="13653">FRILLDLLLAVIDVIKNNLVYNLSENLSVARASGMCLRLGGATVTAAIAAAIAATHRQNGVGDVTQGMSLWLLLLVLKKRFRLSGSQLLALLIVFSVLVMLRVLESLSYAVDHAHGCYRCVKYVGI</sequence>
<proteinExistence type="predicted"/>
<name>A0A9P8TPP4_WICPI</name>
<keyword evidence="3" id="KW-1185">Reference proteome</keyword>
<reference evidence="2" key="2">
    <citation type="submission" date="2021-01" db="EMBL/GenBank/DDBJ databases">
        <authorList>
            <person name="Schikora-Tamarit M.A."/>
        </authorList>
    </citation>
    <scope>NUCLEOTIDE SEQUENCE</scope>
    <source>
        <strain evidence="2">CBS2887</strain>
    </source>
</reference>
<keyword evidence="1" id="KW-1133">Transmembrane helix</keyword>
<feature type="non-terminal residue" evidence="2">
    <location>
        <position position="1"/>
    </location>
</feature>
<dbReference type="EMBL" id="JAEUBG010001661">
    <property type="protein sequence ID" value="KAH3686076.1"/>
    <property type="molecule type" value="Genomic_DNA"/>
</dbReference>